<dbReference type="Proteomes" id="UP000613401">
    <property type="component" value="Unassembled WGS sequence"/>
</dbReference>
<dbReference type="RefSeq" id="XP_045258285.1">
    <property type="nucleotide sequence ID" value="XM_045415112.1"/>
</dbReference>
<reference evidence="1" key="1">
    <citation type="journal article" date="2020" name="Phytopathology">
        <title>Genome sequence and comparative analysis of Colletotrichum gloeosporioides isolated from Liriodendron leaves.</title>
        <authorList>
            <person name="Fu F.F."/>
            <person name="Hao Z."/>
            <person name="Wang P."/>
            <person name="Lu Y."/>
            <person name="Xue L.J."/>
            <person name="Wei G."/>
            <person name="Tian Y."/>
            <person name="Baishi H."/>
            <person name="Xu H."/>
            <person name="Shi J."/>
            <person name="Cheng T."/>
            <person name="Wang G."/>
            <person name="Yi Y."/>
            <person name="Chen J."/>
        </authorList>
    </citation>
    <scope>NUCLEOTIDE SEQUENCE</scope>
    <source>
        <strain evidence="1">Lc1</strain>
    </source>
</reference>
<reference evidence="1" key="2">
    <citation type="submission" date="2020-03" db="EMBL/GenBank/DDBJ databases">
        <authorList>
            <person name="Fu F.-F."/>
            <person name="Chen J."/>
        </authorList>
    </citation>
    <scope>NUCLEOTIDE SEQUENCE</scope>
    <source>
        <strain evidence="1">Lc1</strain>
    </source>
</reference>
<organism evidence="1 2">
    <name type="scientific">Colletotrichum gloeosporioides</name>
    <name type="common">Anthracnose fungus</name>
    <name type="synonym">Glomerella cingulata</name>
    <dbReference type="NCBI Taxonomy" id="474922"/>
    <lineage>
        <taxon>Eukaryota</taxon>
        <taxon>Fungi</taxon>
        <taxon>Dikarya</taxon>
        <taxon>Ascomycota</taxon>
        <taxon>Pezizomycotina</taxon>
        <taxon>Sordariomycetes</taxon>
        <taxon>Hypocreomycetidae</taxon>
        <taxon>Glomerellales</taxon>
        <taxon>Glomerellaceae</taxon>
        <taxon>Colletotrichum</taxon>
        <taxon>Colletotrichum gloeosporioides species complex</taxon>
    </lineage>
</organism>
<dbReference type="EMBL" id="WVTB01000086">
    <property type="protein sequence ID" value="KAF3799125.1"/>
    <property type="molecule type" value="Genomic_DNA"/>
</dbReference>
<accession>A0A8H4C7Y3</accession>
<evidence type="ECO:0000313" key="1">
    <source>
        <dbReference type="EMBL" id="KAF3799125.1"/>
    </source>
</evidence>
<dbReference type="AlphaFoldDB" id="A0A8H4C7Y3"/>
<name>A0A8H4C7Y3_COLGL</name>
<gene>
    <name evidence="1" type="ORF">GCG54_00015306</name>
</gene>
<evidence type="ECO:0000313" key="2">
    <source>
        <dbReference type="Proteomes" id="UP000613401"/>
    </source>
</evidence>
<protein>
    <submittedName>
        <fullName evidence="1">Uncharacterized protein</fullName>
    </submittedName>
</protein>
<dbReference type="GeneID" id="69022411"/>
<sequence length="99" mass="11023">MQANTPSLCVSTLGPGLLFPAYPDPKFRATVQTIRPFLLRGPAEDEELLSWLPLARASLTISVADKIIMIHRPVLFRSFNIRESQRTRTTCISAALTIL</sequence>
<comment type="caution">
    <text evidence="1">The sequence shown here is derived from an EMBL/GenBank/DDBJ whole genome shotgun (WGS) entry which is preliminary data.</text>
</comment>
<proteinExistence type="predicted"/>
<keyword evidence="2" id="KW-1185">Reference proteome</keyword>